<reference evidence="2 3" key="1">
    <citation type="submission" date="2022-07" db="EMBL/GenBank/DDBJ databases">
        <title>Genome Analysis of Selected Gammaproteobacteria from Nigerian Food snails.</title>
        <authorList>
            <person name="Okafor A.C."/>
        </authorList>
    </citation>
    <scope>NUCLEOTIDE SEQUENCE [LARGE SCALE GENOMIC DNA]</scope>
    <source>
        <strain evidence="2 3">Awg 2</strain>
    </source>
</reference>
<dbReference type="RefSeq" id="WP_271470765.1">
    <property type="nucleotide sequence ID" value="NZ_JANEWF010000009.1"/>
</dbReference>
<evidence type="ECO:0000259" key="1">
    <source>
        <dbReference type="Pfam" id="PF06890"/>
    </source>
</evidence>
<dbReference type="NCBIfam" id="TIGR01644">
    <property type="entry name" value="phage_P2_V"/>
    <property type="match status" value="1"/>
</dbReference>
<protein>
    <submittedName>
        <fullName evidence="2">Phage baseplate assembly protein V</fullName>
    </submittedName>
</protein>
<sequence>MLAPMARRLRLMVGRCLLVAADDARQRQNVQIKLLSGEVADDVEHYQQAGFTSVPLPGAVGLFLASGGKRSGLAALLLENKEQRLNGLEPGDAAIYHIGEGHHLVLEKDGVARLVCQRLVIEASAQVDFQTPLASFSGDIEVAGTSTATDHLSSGISGLGHLHTGNLGAPTSPPIGGGL</sequence>
<evidence type="ECO:0000313" key="3">
    <source>
        <dbReference type="Proteomes" id="UP001211689"/>
    </source>
</evidence>
<dbReference type="InterPro" id="IPR053861">
    <property type="entry name" value="Phage_Mu_Gp45_N"/>
</dbReference>
<dbReference type="InterPro" id="IPR014462">
    <property type="entry name" value="Phage_Mu_Gp45"/>
</dbReference>
<name>A0ABT4Y407_METRE</name>
<accession>A0ABT4Y407</accession>
<comment type="caution">
    <text evidence="2">The sequence shown here is derived from an EMBL/GenBank/DDBJ whole genome shotgun (WGS) entry which is preliminary data.</text>
</comment>
<dbReference type="Proteomes" id="UP001211689">
    <property type="component" value="Unassembled WGS sequence"/>
</dbReference>
<proteinExistence type="predicted"/>
<feature type="domain" description="Bacteriophage Mu Gp45 N-terminal" evidence="1">
    <location>
        <begin position="15"/>
        <end position="81"/>
    </location>
</feature>
<keyword evidence="3" id="KW-1185">Reference proteome</keyword>
<dbReference type="InterPro" id="IPR013046">
    <property type="entry name" value="GpV/Gp45"/>
</dbReference>
<gene>
    <name evidence="2" type="ORF">NNO07_10930</name>
</gene>
<dbReference type="PIRSF" id="PIRSF012337">
    <property type="entry name" value="gp45"/>
    <property type="match status" value="1"/>
</dbReference>
<evidence type="ECO:0000313" key="2">
    <source>
        <dbReference type="EMBL" id="MDA8483586.1"/>
    </source>
</evidence>
<dbReference type="Pfam" id="PF06890">
    <property type="entry name" value="Phage_Mu_Gp45"/>
    <property type="match status" value="1"/>
</dbReference>
<organism evidence="2 3">
    <name type="scientific">Metapseudomonas resinovorans</name>
    <name type="common">Pseudomonas resinovorans</name>
    <dbReference type="NCBI Taxonomy" id="53412"/>
    <lineage>
        <taxon>Bacteria</taxon>
        <taxon>Pseudomonadati</taxon>
        <taxon>Pseudomonadota</taxon>
        <taxon>Gammaproteobacteria</taxon>
        <taxon>Pseudomonadales</taxon>
        <taxon>Pseudomonadaceae</taxon>
        <taxon>Metapseudomonas</taxon>
    </lineage>
</organism>
<dbReference type="EMBL" id="JANEWF010000009">
    <property type="protein sequence ID" value="MDA8483586.1"/>
    <property type="molecule type" value="Genomic_DNA"/>
</dbReference>